<proteinExistence type="predicted"/>
<keyword evidence="2" id="KW-1185">Reference proteome</keyword>
<protein>
    <recommendedName>
        <fullName evidence="3">Toxin-antitoxin system, antitoxin component, ribbon-helix-helix domain protein</fullName>
    </recommendedName>
</protein>
<evidence type="ECO:0000313" key="2">
    <source>
        <dbReference type="Proteomes" id="UP001260980"/>
    </source>
</evidence>
<organism evidence="1 2">
    <name type="scientific">Paenibacillus violae</name>
    <dbReference type="NCBI Taxonomy" id="3077234"/>
    <lineage>
        <taxon>Bacteria</taxon>
        <taxon>Bacillati</taxon>
        <taxon>Bacillota</taxon>
        <taxon>Bacilli</taxon>
        <taxon>Bacillales</taxon>
        <taxon>Paenibacillaceae</taxon>
        <taxon>Paenibacillus</taxon>
    </lineage>
</organism>
<dbReference type="RefSeq" id="WP_315955249.1">
    <property type="nucleotide sequence ID" value="NZ_JAWCUD010000013.1"/>
</dbReference>
<reference evidence="1 2" key="1">
    <citation type="submission" date="2023-10" db="EMBL/GenBank/DDBJ databases">
        <title>Paenibacillus strain PFR10 Genome sequencing and assembly.</title>
        <authorList>
            <person name="Kim I."/>
        </authorList>
    </citation>
    <scope>NUCLEOTIDE SEQUENCE [LARGE SCALE GENOMIC DNA]</scope>
    <source>
        <strain evidence="1 2">PFR10</strain>
    </source>
</reference>
<comment type="caution">
    <text evidence="1">The sequence shown here is derived from an EMBL/GenBank/DDBJ whole genome shotgun (WGS) entry which is preliminary data.</text>
</comment>
<accession>A0ABU3RMI1</accession>
<dbReference type="Proteomes" id="UP001260980">
    <property type="component" value="Unassembled WGS sequence"/>
</dbReference>
<evidence type="ECO:0008006" key="3">
    <source>
        <dbReference type="Google" id="ProtNLM"/>
    </source>
</evidence>
<name>A0ABU3RMI1_9BACL</name>
<sequence length="43" mass="4969">MNFSEFDSDSEVRQMIEASEIDLKQGKVFSTEEMIEAIKRGEL</sequence>
<gene>
    <name evidence="1" type="ORF">RQP52_30120</name>
</gene>
<evidence type="ECO:0000313" key="1">
    <source>
        <dbReference type="EMBL" id="MDU0205338.1"/>
    </source>
</evidence>
<dbReference type="EMBL" id="JAWCUD010000013">
    <property type="protein sequence ID" value="MDU0205338.1"/>
    <property type="molecule type" value="Genomic_DNA"/>
</dbReference>